<evidence type="ECO:0000313" key="2">
    <source>
        <dbReference type="Proteomes" id="UP001165090"/>
    </source>
</evidence>
<dbReference type="Proteomes" id="UP001165090">
    <property type="component" value="Unassembled WGS sequence"/>
</dbReference>
<sequence length="158" mass="17388">MDTTRAAQLMSAMWPDVECAVCKVEDGILLDAAVMAAIMCALKEELVPLEDSLAAAIIDVMETLLLGMPRPKGFVFIPCTVNEVRCLKDFLLGDAVHCYQRVKRTSLPVRTTRVSHLKRQLTTSPVPGALTHLKAPCQAGRLLLHPQPWIPCCPRVEV</sequence>
<protein>
    <submittedName>
        <fullName evidence="1">Uncharacterized protein</fullName>
    </submittedName>
</protein>
<evidence type="ECO:0000313" key="1">
    <source>
        <dbReference type="EMBL" id="GLI63056.1"/>
    </source>
</evidence>
<comment type="caution">
    <text evidence="1">The sequence shown here is derived from an EMBL/GenBank/DDBJ whole genome shotgun (WGS) entry which is preliminary data.</text>
</comment>
<reference evidence="1 2" key="1">
    <citation type="journal article" date="2023" name="IScience">
        <title>Expanded male sex-determining region conserved during the evolution of homothallism in the green alga Volvox.</title>
        <authorList>
            <person name="Yamamoto K."/>
            <person name="Matsuzaki R."/>
            <person name="Mahakham W."/>
            <person name="Heman W."/>
            <person name="Sekimoto H."/>
            <person name="Kawachi M."/>
            <person name="Minakuchi Y."/>
            <person name="Toyoda A."/>
            <person name="Nozaki H."/>
        </authorList>
    </citation>
    <scope>NUCLEOTIDE SEQUENCE [LARGE SCALE GENOMIC DNA]</scope>
    <source>
        <strain evidence="1 2">NIES-4468</strain>
    </source>
</reference>
<gene>
    <name evidence="1" type="ORF">VaNZ11_005956</name>
</gene>
<dbReference type="EMBL" id="BSDZ01000014">
    <property type="protein sequence ID" value="GLI63056.1"/>
    <property type="molecule type" value="Genomic_DNA"/>
</dbReference>
<accession>A0ABQ5S071</accession>
<keyword evidence="2" id="KW-1185">Reference proteome</keyword>
<name>A0ABQ5S071_9CHLO</name>
<organism evidence="1 2">
    <name type="scientific">Volvox africanus</name>
    <dbReference type="NCBI Taxonomy" id="51714"/>
    <lineage>
        <taxon>Eukaryota</taxon>
        <taxon>Viridiplantae</taxon>
        <taxon>Chlorophyta</taxon>
        <taxon>core chlorophytes</taxon>
        <taxon>Chlorophyceae</taxon>
        <taxon>CS clade</taxon>
        <taxon>Chlamydomonadales</taxon>
        <taxon>Volvocaceae</taxon>
        <taxon>Volvox</taxon>
    </lineage>
</organism>
<proteinExistence type="predicted"/>